<feature type="region of interest" description="Disordered" evidence="1">
    <location>
        <begin position="381"/>
        <end position="404"/>
    </location>
</feature>
<reference evidence="3" key="1">
    <citation type="submission" date="2023-11" db="UniProtKB">
        <authorList>
            <consortium name="WormBaseParasite"/>
        </authorList>
    </citation>
    <scope>IDENTIFICATION</scope>
</reference>
<proteinExistence type="predicted"/>
<evidence type="ECO:0000313" key="3">
    <source>
        <dbReference type="WBParaSite" id="SMRG1_8530.4"/>
    </source>
</evidence>
<evidence type="ECO:0000313" key="2">
    <source>
        <dbReference type="Proteomes" id="UP000050790"/>
    </source>
</evidence>
<dbReference type="AlphaFoldDB" id="A0AA85AIC5"/>
<protein>
    <submittedName>
        <fullName evidence="3">Uncharacterized protein</fullName>
    </submittedName>
</protein>
<dbReference type="WBParaSite" id="SMRG1_8530.4">
    <property type="protein sequence ID" value="SMRG1_8530.4"/>
    <property type="gene ID" value="SMRG1_8530"/>
</dbReference>
<evidence type="ECO:0000256" key="1">
    <source>
        <dbReference type="SAM" id="MobiDB-lite"/>
    </source>
</evidence>
<organism evidence="2 3">
    <name type="scientific">Schistosoma margrebowiei</name>
    <dbReference type="NCBI Taxonomy" id="48269"/>
    <lineage>
        <taxon>Eukaryota</taxon>
        <taxon>Metazoa</taxon>
        <taxon>Spiralia</taxon>
        <taxon>Lophotrochozoa</taxon>
        <taxon>Platyhelminthes</taxon>
        <taxon>Trematoda</taxon>
        <taxon>Digenea</taxon>
        <taxon>Strigeidida</taxon>
        <taxon>Schistosomatoidea</taxon>
        <taxon>Schistosomatidae</taxon>
        <taxon>Schistosoma</taxon>
    </lineage>
</organism>
<sequence>MRILPTTVHWTSVQASHLPITIPVTYYKTQWEIVFLLERSCLVSRCYNHLGQSRKSSAEFDCLIGKEKYRGVKPFKEPRNMINEYMSWALSHSHSPLVFEDAMSRSSLSSHFDESNIPISSSWVSDGARSDASHVLYKELDPLNKATSMELDKENNTVFYKEGSWITVAEPSNGKYATSSSISHYIMPPNTEQTPGNIHRDDKRSMVHPFVEEVDGLELARLARRLWDHNKTKYGKSVGSIEKAGNKSCSKSTPLGRPTVLRLRSTPQTALPDMDKSSVSKDIHFESPDMDSAFDLAWDHEVDLNISNSEVRRPYSKHVLQSIISHEFDGEGHCDQSMARNRFFDSKQKSPTTPTVYDPRPNQTSSVAILPVRNDNFHPITDNRWVSSDRLPGNARSGVKKPIPSQTTIPCSNLILSPTSNSSNVDIEYNTGKVTPRLAFPDNLFDSGFVGGGGSNMISSFSDFDDVDENVIGMDEGKPVDNLITDLSTDHSSDFLWEHELFIPQTCYKAKGVHCPTTV</sequence>
<accession>A0AA85AIC5</accession>
<name>A0AA85AIC5_9TREM</name>
<dbReference type="Proteomes" id="UP000050790">
    <property type="component" value="Unassembled WGS sequence"/>
</dbReference>